<protein>
    <recommendedName>
        <fullName evidence="3">Head fiber protein</fullName>
    </recommendedName>
</protein>
<keyword evidence="2" id="KW-1185">Reference proteome</keyword>
<dbReference type="Proteomes" id="UP001501706">
    <property type="component" value="Unassembled WGS sequence"/>
</dbReference>
<dbReference type="Gene3D" id="6.10.140.1630">
    <property type="match status" value="1"/>
</dbReference>
<evidence type="ECO:0008006" key="3">
    <source>
        <dbReference type="Google" id="ProtNLM"/>
    </source>
</evidence>
<sequence>MALNGNEQLYISHGGTGQATTSVKEVAAYAGSNAPAATTSTAGVVKKAASVPNLTDNSGGTSGGNTIAAVTDNATAADAVATLAAKINALQTALRNAGILT</sequence>
<accession>A0ABP3N4C0</accession>
<dbReference type="EMBL" id="BAAAEN010000041">
    <property type="protein sequence ID" value="GAA0532445.1"/>
    <property type="molecule type" value="Genomic_DNA"/>
</dbReference>
<proteinExistence type="predicted"/>
<reference evidence="2" key="1">
    <citation type="journal article" date="2019" name="Int. J. Syst. Evol. Microbiol.">
        <title>The Global Catalogue of Microorganisms (GCM) 10K type strain sequencing project: providing services to taxonomists for standard genome sequencing and annotation.</title>
        <authorList>
            <consortium name="The Broad Institute Genomics Platform"/>
            <consortium name="The Broad Institute Genome Sequencing Center for Infectious Disease"/>
            <person name="Wu L."/>
            <person name="Ma J."/>
        </authorList>
    </citation>
    <scope>NUCLEOTIDE SEQUENCE [LARGE SCALE GENOMIC DNA]</scope>
    <source>
        <strain evidence="2">JCM 14330</strain>
    </source>
</reference>
<name>A0ABP3N4C0_9BURK</name>
<comment type="caution">
    <text evidence="1">The sequence shown here is derived from an EMBL/GenBank/DDBJ whole genome shotgun (WGS) entry which is preliminary data.</text>
</comment>
<gene>
    <name evidence="1" type="ORF">GCM10009097_57170</name>
</gene>
<organism evidence="1 2">
    <name type="scientific">Pigmentiphaga daeguensis</name>
    <dbReference type="NCBI Taxonomy" id="414049"/>
    <lineage>
        <taxon>Bacteria</taxon>
        <taxon>Pseudomonadati</taxon>
        <taxon>Pseudomonadota</taxon>
        <taxon>Betaproteobacteria</taxon>
        <taxon>Burkholderiales</taxon>
        <taxon>Alcaligenaceae</taxon>
        <taxon>Pigmentiphaga</taxon>
    </lineage>
</organism>
<dbReference type="RefSeq" id="WP_343928724.1">
    <property type="nucleotide sequence ID" value="NZ_BAAAEN010000041.1"/>
</dbReference>
<evidence type="ECO:0000313" key="1">
    <source>
        <dbReference type="EMBL" id="GAA0532445.1"/>
    </source>
</evidence>
<evidence type="ECO:0000313" key="2">
    <source>
        <dbReference type="Proteomes" id="UP001501706"/>
    </source>
</evidence>